<sequence>MISLLLFGFIASTCAAPQFHDGFRDRFGPPPFFPDNRHFHLAKQRTAPEANNLFDTNAFWTEFSKEMKELDEMMAEFTRRFSARMSQEGVEGNEYRITITLSGFKEEDIIVKAREGLLMIQAHHKYEEGSERNYLDIRHLPSAVNVTGTWTFDKGVLKVVFPLIEGFETQTVESVNVVSTDFTTKRPTFDREEVENHNDKTVGVQDADVGLSKNDDRDVMTNEISDSNFVEATTYAVDLKDEVEFVPVRY</sequence>
<comment type="similarity">
    <text evidence="1 2">Belongs to the small heat shock protein (HSP20) family.</text>
</comment>
<keyword evidence="5" id="KW-0346">Stress response</keyword>
<keyword evidence="3" id="KW-0732">Signal</keyword>
<evidence type="ECO:0000256" key="1">
    <source>
        <dbReference type="PROSITE-ProRule" id="PRU00285"/>
    </source>
</evidence>
<dbReference type="Pfam" id="PF00011">
    <property type="entry name" value="HSP20"/>
    <property type="match status" value="1"/>
</dbReference>
<evidence type="ECO:0000256" key="2">
    <source>
        <dbReference type="RuleBase" id="RU003616"/>
    </source>
</evidence>
<evidence type="ECO:0000259" key="4">
    <source>
        <dbReference type="PROSITE" id="PS01031"/>
    </source>
</evidence>
<dbReference type="Gene3D" id="2.60.40.790">
    <property type="match status" value="1"/>
</dbReference>
<dbReference type="EMBL" id="MT123600">
    <property type="protein sequence ID" value="QPZ75083.1"/>
    <property type="molecule type" value="mRNA"/>
</dbReference>
<accession>A0A7T3QMD0</accession>
<feature type="chain" id="PRO_5031195985" evidence="3">
    <location>
        <begin position="16"/>
        <end position="250"/>
    </location>
</feature>
<dbReference type="SUPFAM" id="SSF49764">
    <property type="entry name" value="HSP20-like chaperones"/>
    <property type="match status" value="1"/>
</dbReference>
<protein>
    <submittedName>
        <fullName evidence="5">Small heat shock protein 28.7</fullName>
    </submittedName>
</protein>
<dbReference type="CDD" id="cd00298">
    <property type="entry name" value="ACD_sHsps_p23-like"/>
    <property type="match status" value="1"/>
</dbReference>
<dbReference type="AlphaFoldDB" id="A0A7T3QMD0"/>
<feature type="signal peptide" evidence="3">
    <location>
        <begin position="1"/>
        <end position="15"/>
    </location>
</feature>
<dbReference type="InterPro" id="IPR002068">
    <property type="entry name" value="A-crystallin/Hsp20_dom"/>
</dbReference>
<dbReference type="PROSITE" id="PS01031">
    <property type="entry name" value="SHSP"/>
    <property type="match status" value="1"/>
</dbReference>
<feature type="domain" description="SHSP" evidence="4">
    <location>
        <begin position="76"/>
        <end position="178"/>
    </location>
</feature>
<name>A0A7T3QMD0_HYPCU</name>
<evidence type="ECO:0000313" key="5">
    <source>
        <dbReference type="EMBL" id="QPZ75083.1"/>
    </source>
</evidence>
<dbReference type="InterPro" id="IPR008978">
    <property type="entry name" value="HSP20-like_chaperone"/>
</dbReference>
<organism evidence="5">
    <name type="scientific">Hyphantria cunea</name>
    <name type="common">Fall webworm moth</name>
    <name type="synonym">Phalaena cunea</name>
    <dbReference type="NCBI Taxonomy" id="39466"/>
    <lineage>
        <taxon>Eukaryota</taxon>
        <taxon>Metazoa</taxon>
        <taxon>Ecdysozoa</taxon>
        <taxon>Arthropoda</taxon>
        <taxon>Hexapoda</taxon>
        <taxon>Insecta</taxon>
        <taxon>Pterygota</taxon>
        <taxon>Neoptera</taxon>
        <taxon>Endopterygota</taxon>
        <taxon>Lepidoptera</taxon>
        <taxon>Glossata</taxon>
        <taxon>Ditrysia</taxon>
        <taxon>Noctuoidea</taxon>
        <taxon>Erebidae</taxon>
        <taxon>Arctiinae</taxon>
        <taxon>Hyphantria</taxon>
    </lineage>
</organism>
<reference evidence="5" key="1">
    <citation type="submission" date="2020-02" db="EMBL/GenBank/DDBJ databases">
        <authorList>
            <person name="Tao R."/>
        </authorList>
    </citation>
    <scope>NUCLEOTIDE SEQUENCE</scope>
</reference>
<evidence type="ECO:0000256" key="3">
    <source>
        <dbReference type="SAM" id="SignalP"/>
    </source>
</evidence>
<proteinExistence type="evidence at transcript level"/>